<name>A0A0A9ETM2_ARUDO</name>
<dbReference type="AlphaFoldDB" id="A0A0A9ETM2"/>
<reference evidence="1" key="1">
    <citation type="submission" date="2014-09" db="EMBL/GenBank/DDBJ databases">
        <authorList>
            <person name="Magalhaes I.L.F."/>
            <person name="Oliveira U."/>
            <person name="Santos F.R."/>
            <person name="Vidigal T.H.D.A."/>
            <person name="Brescovit A.D."/>
            <person name="Santos A.J."/>
        </authorList>
    </citation>
    <scope>NUCLEOTIDE SEQUENCE</scope>
    <source>
        <tissue evidence="1">Shoot tissue taken approximately 20 cm above the soil surface</tissue>
    </source>
</reference>
<accession>A0A0A9ETM2</accession>
<proteinExistence type="predicted"/>
<sequence length="44" mass="5352">MNILVVCFLPMDVGNFIWICLWLYHIRVVLVYNDTFPFQIEMMN</sequence>
<evidence type="ECO:0000313" key="1">
    <source>
        <dbReference type="EMBL" id="JAD99377.1"/>
    </source>
</evidence>
<reference evidence="1" key="2">
    <citation type="journal article" date="2015" name="Data Brief">
        <title>Shoot transcriptome of the giant reed, Arundo donax.</title>
        <authorList>
            <person name="Barrero R.A."/>
            <person name="Guerrero F.D."/>
            <person name="Moolhuijzen P."/>
            <person name="Goolsby J.A."/>
            <person name="Tidwell J."/>
            <person name="Bellgard S.E."/>
            <person name="Bellgard M.I."/>
        </authorList>
    </citation>
    <scope>NUCLEOTIDE SEQUENCE</scope>
    <source>
        <tissue evidence="1">Shoot tissue taken approximately 20 cm above the soil surface</tissue>
    </source>
</reference>
<protein>
    <submittedName>
        <fullName evidence="1">Calmodulin</fullName>
    </submittedName>
</protein>
<organism evidence="1">
    <name type="scientific">Arundo donax</name>
    <name type="common">Giant reed</name>
    <name type="synonym">Donax arundinaceus</name>
    <dbReference type="NCBI Taxonomy" id="35708"/>
    <lineage>
        <taxon>Eukaryota</taxon>
        <taxon>Viridiplantae</taxon>
        <taxon>Streptophyta</taxon>
        <taxon>Embryophyta</taxon>
        <taxon>Tracheophyta</taxon>
        <taxon>Spermatophyta</taxon>
        <taxon>Magnoliopsida</taxon>
        <taxon>Liliopsida</taxon>
        <taxon>Poales</taxon>
        <taxon>Poaceae</taxon>
        <taxon>PACMAD clade</taxon>
        <taxon>Arundinoideae</taxon>
        <taxon>Arundineae</taxon>
        <taxon>Arundo</taxon>
    </lineage>
</organism>
<dbReference type="EMBL" id="GBRH01198518">
    <property type="protein sequence ID" value="JAD99377.1"/>
    <property type="molecule type" value="Transcribed_RNA"/>
</dbReference>